<sequence length="303" mass="32354">MTQTVNRTLPARVDSLWRRLGWALWPAHCLVCREAAAAGCDLCPACAADWPHAGPACLRCALPLPLPLPAAMPLGGDDGTLAAIAGPSRDLCGDRAGAALGERPTHGGLPVVGDAPVCGDCLRRPPPLDRVRAACLYRPPLDRLLPRFKFHRDLAAGRLLATMMAQAFAGAGTAAPTETGDLATVPPPVLIPVPLHPARLRRRGYDQALELARPLARRLGLDVRDGALRRCRDTAAQSRLDARQRRRNLRDAFAWHGGPAPAHAVLIDDVMTTGATLHAAARTLRRAGARRVEAWVCARVPLG</sequence>
<dbReference type="InterPro" id="IPR044005">
    <property type="entry name" value="DZR_2"/>
</dbReference>
<dbReference type="SUPFAM" id="SSF53271">
    <property type="entry name" value="PRTase-like"/>
    <property type="match status" value="1"/>
</dbReference>
<dbReference type="AlphaFoldDB" id="A0AAU8MYE8"/>
<dbReference type="CDD" id="cd06223">
    <property type="entry name" value="PRTases_typeI"/>
    <property type="match status" value="1"/>
</dbReference>
<dbReference type="PANTHER" id="PTHR47505:SF1">
    <property type="entry name" value="DNA UTILIZATION PROTEIN YHGH"/>
    <property type="match status" value="1"/>
</dbReference>
<evidence type="ECO:0000313" key="4">
    <source>
        <dbReference type="EMBL" id="XCO76235.1"/>
    </source>
</evidence>
<gene>
    <name evidence="4" type="ORF">ABU614_05445</name>
</gene>
<name>A0AAU8MYE8_9GAMM</name>
<evidence type="ECO:0000259" key="3">
    <source>
        <dbReference type="Pfam" id="PF18912"/>
    </source>
</evidence>
<dbReference type="RefSeq" id="WP_363799598.1">
    <property type="nucleotide sequence ID" value="NZ_CP159925.1"/>
</dbReference>
<reference evidence="4" key="1">
    <citation type="submission" date="2024-06" db="EMBL/GenBank/DDBJ databases">
        <authorList>
            <person name="Li S."/>
        </authorList>
    </citation>
    <scope>NUCLEOTIDE SEQUENCE</scope>
    <source>
        <strain evidence="4">SR10</strain>
    </source>
</reference>
<evidence type="ECO:0000256" key="1">
    <source>
        <dbReference type="ARBA" id="ARBA00008007"/>
    </source>
</evidence>
<evidence type="ECO:0000259" key="2">
    <source>
        <dbReference type="Pfam" id="PF00156"/>
    </source>
</evidence>
<feature type="domain" description="Phosphoribosyltransferase" evidence="2">
    <location>
        <begin position="259"/>
        <end position="298"/>
    </location>
</feature>
<dbReference type="Gene3D" id="3.40.50.2020">
    <property type="match status" value="1"/>
</dbReference>
<dbReference type="PANTHER" id="PTHR47505">
    <property type="entry name" value="DNA UTILIZATION PROTEIN YHGH"/>
    <property type="match status" value="1"/>
</dbReference>
<dbReference type="EMBL" id="CP159925">
    <property type="protein sequence ID" value="XCO76235.1"/>
    <property type="molecule type" value="Genomic_DNA"/>
</dbReference>
<feature type="domain" description="Double zinc ribbon" evidence="3">
    <location>
        <begin position="23"/>
        <end position="65"/>
    </location>
</feature>
<dbReference type="Pfam" id="PF00156">
    <property type="entry name" value="Pribosyltran"/>
    <property type="match status" value="1"/>
</dbReference>
<proteinExistence type="inferred from homology"/>
<accession>A0AAU8MYE8</accession>
<organism evidence="4">
    <name type="scientific">Lysobacter firmicutimachus</name>
    <dbReference type="NCBI Taxonomy" id="1792846"/>
    <lineage>
        <taxon>Bacteria</taxon>
        <taxon>Pseudomonadati</taxon>
        <taxon>Pseudomonadota</taxon>
        <taxon>Gammaproteobacteria</taxon>
        <taxon>Lysobacterales</taxon>
        <taxon>Lysobacteraceae</taxon>
        <taxon>Lysobacter</taxon>
    </lineage>
</organism>
<comment type="similarity">
    <text evidence="1">Belongs to the ComF/GntX family.</text>
</comment>
<dbReference type="InterPro" id="IPR029057">
    <property type="entry name" value="PRTase-like"/>
</dbReference>
<dbReference type="Pfam" id="PF18912">
    <property type="entry name" value="DZR_2"/>
    <property type="match status" value="1"/>
</dbReference>
<dbReference type="InterPro" id="IPR000836">
    <property type="entry name" value="PRTase_dom"/>
</dbReference>
<protein>
    <submittedName>
        <fullName evidence="4">ComF family protein</fullName>
    </submittedName>
</protein>
<dbReference type="InterPro" id="IPR051910">
    <property type="entry name" value="ComF/GntX_DNA_util-trans"/>
</dbReference>